<dbReference type="PANTHER" id="PTHR43791">
    <property type="entry name" value="PERMEASE-RELATED"/>
    <property type="match status" value="1"/>
</dbReference>
<keyword evidence="2" id="KW-0813">Transport</keyword>
<feature type="transmembrane region" description="Helical" evidence="8">
    <location>
        <begin position="449"/>
        <end position="470"/>
    </location>
</feature>
<feature type="transmembrane region" description="Helical" evidence="8">
    <location>
        <begin position="418"/>
        <end position="437"/>
    </location>
</feature>
<dbReference type="InterPro" id="IPR020846">
    <property type="entry name" value="MFS_dom"/>
</dbReference>
<proteinExistence type="predicted"/>
<feature type="compositionally biased region" description="Basic and acidic residues" evidence="7">
    <location>
        <begin position="492"/>
        <end position="507"/>
    </location>
</feature>
<gene>
    <name evidence="10" type="ORF">BHE90_001844</name>
</gene>
<dbReference type="SUPFAM" id="SSF103473">
    <property type="entry name" value="MFS general substrate transporter"/>
    <property type="match status" value="1"/>
</dbReference>
<evidence type="ECO:0000256" key="8">
    <source>
        <dbReference type="SAM" id="Phobius"/>
    </source>
</evidence>
<dbReference type="FunFam" id="1.20.1250.20:FF:000018">
    <property type="entry name" value="MFS transporter permease"/>
    <property type="match status" value="1"/>
</dbReference>
<keyword evidence="6" id="KW-0325">Glycoprotein</keyword>
<keyword evidence="11" id="KW-1185">Reference proteome</keyword>
<evidence type="ECO:0000256" key="4">
    <source>
        <dbReference type="ARBA" id="ARBA00022989"/>
    </source>
</evidence>
<feature type="domain" description="Major facilitator superfamily (MFS) profile" evidence="9">
    <location>
        <begin position="64"/>
        <end position="474"/>
    </location>
</feature>
<evidence type="ECO:0000259" key="9">
    <source>
        <dbReference type="PROSITE" id="PS50850"/>
    </source>
</evidence>
<dbReference type="Proteomes" id="UP000287124">
    <property type="component" value="Unassembled WGS sequence"/>
</dbReference>
<sequence>MATLPSPRPSADVDMDKEAHVRHIQDAADMNNFDDLPSYPNANTVNNFDIVEAKRIRRKVDFRLLPLLILLYTLAFLDRVNIGNARLWHLERDLDMTGYDYNIAVLVFYIPYILFGIPANMLPTRLRPRYWIGGLTICFGASVTAAGFCTNRAGFLTTRVLLGAFEAGMFPACMYLINTWYCRHELSTHIAWFMVANNIAGATSGLLGAGLGSIDGVGGYSGWSWIFFVEGGASVLAGILAALFILDFPDDSDFLPPEEKAWLLRRLEADDGRKGTAKMSFGDVATALVDWKVFISGVLYVSACVTAYSVAVFAPTILATFGWDSIKANLLSSPIRITAGIASVSIGIFSDRLRRRGVFVVGGFTLSILGNILVMLLQKGNLRYMGLYFTAVGVMAVQPLIIGWCVNQVASSSKRGTVAAFAGSMGQIGGIISALAFPKKDAPQYVPGMSINVGFLALGIVAALWLWFWARWENAQRDKGRRDHLRSLPQEGQDRLGEKHPDFRFTL</sequence>
<feature type="transmembrane region" description="Helical" evidence="8">
    <location>
        <begin position="298"/>
        <end position="321"/>
    </location>
</feature>
<organism evidence="10 11">
    <name type="scientific">Fusarium euwallaceae</name>
    <dbReference type="NCBI Taxonomy" id="1147111"/>
    <lineage>
        <taxon>Eukaryota</taxon>
        <taxon>Fungi</taxon>
        <taxon>Dikarya</taxon>
        <taxon>Ascomycota</taxon>
        <taxon>Pezizomycotina</taxon>
        <taxon>Sordariomycetes</taxon>
        <taxon>Hypocreomycetidae</taxon>
        <taxon>Hypocreales</taxon>
        <taxon>Nectriaceae</taxon>
        <taxon>Fusarium</taxon>
        <taxon>Fusarium solani species complex</taxon>
    </lineage>
</organism>
<dbReference type="EMBL" id="MIKF01000014">
    <property type="protein sequence ID" value="RTE83642.1"/>
    <property type="molecule type" value="Genomic_DNA"/>
</dbReference>
<evidence type="ECO:0000256" key="5">
    <source>
        <dbReference type="ARBA" id="ARBA00023136"/>
    </source>
</evidence>
<dbReference type="Pfam" id="PF07690">
    <property type="entry name" value="MFS_1"/>
    <property type="match status" value="1"/>
</dbReference>
<evidence type="ECO:0000256" key="6">
    <source>
        <dbReference type="ARBA" id="ARBA00023180"/>
    </source>
</evidence>
<protein>
    <recommendedName>
        <fullName evidence="9">Major facilitator superfamily (MFS) profile domain-containing protein</fullName>
    </recommendedName>
</protein>
<evidence type="ECO:0000256" key="7">
    <source>
        <dbReference type="SAM" id="MobiDB-lite"/>
    </source>
</evidence>
<keyword evidence="4 8" id="KW-1133">Transmembrane helix</keyword>
<evidence type="ECO:0000313" key="10">
    <source>
        <dbReference type="EMBL" id="RTE83642.1"/>
    </source>
</evidence>
<name>A0A430M6Q0_9HYPO</name>
<comment type="subcellular location">
    <subcellularLocation>
        <location evidence="1">Membrane</location>
        <topology evidence="1">Multi-pass membrane protein</topology>
    </subcellularLocation>
</comment>
<dbReference type="AlphaFoldDB" id="A0A430M6Q0"/>
<feature type="region of interest" description="Disordered" evidence="7">
    <location>
        <begin position="480"/>
        <end position="507"/>
    </location>
</feature>
<dbReference type="Gene3D" id="1.20.1250.20">
    <property type="entry name" value="MFS general substrate transporter like domains"/>
    <property type="match status" value="2"/>
</dbReference>
<dbReference type="InterPro" id="IPR036259">
    <property type="entry name" value="MFS_trans_sf"/>
</dbReference>
<evidence type="ECO:0000313" key="11">
    <source>
        <dbReference type="Proteomes" id="UP000287124"/>
    </source>
</evidence>
<dbReference type="GO" id="GO:0022857">
    <property type="term" value="F:transmembrane transporter activity"/>
    <property type="evidence" value="ECO:0007669"/>
    <property type="project" value="InterPro"/>
</dbReference>
<feature type="transmembrane region" description="Helical" evidence="8">
    <location>
        <begin position="333"/>
        <end position="350"/>
    </location>
</feature>
<dbReference type="InterPro" id="IPR011701">
    <property type="entry name" value="MFS"/>
</dbReference>
<comment type="caution">
    <text evidence="10">The sequence shown here is derived from an EMBL/GenBank/DDBJ whole genome shotgun (WGS) entry which is preliminary data.</text>
</comment>
<feature type="transmembrane region" description="Helical" evidence="8">
    <location>
        <begin position="102"/>
        <end position="123"/>
    </location>
</feature>
<dbReference type="PANTHER" id="PTHR43791:SF46">
    <property type="entry name" value="MAJOR FACILITATOR SUPERFAMILY (MFS) PROFILE DOMAIN-CONTAINING PROTEIN-RELATED"/>
    <property type="match status" value="1"/>
</dbReference>
<keyword evidence="3 8" id="KW-0812">Transmembrane</keyword>
<evidence type="ECO:0000256" key="3">
    <source>
        <dbReference type="ARBA" id="ARBA00022692"/>
    </source>
</evidence>
<evidence type="ECO:0000256" key="1">
    <source>
        <dbReference type="ARBA" id="ARBA00004141"/>
    </source>
</evidence>
<dbReference type="FunFam" id="1.20.1250.20:FF:000013">
    <property type="entry name" value="MFS general substrate transporter"/>
    <property type="match status" value="1"/>
</dbReference>
<feature type="transmembrane region" description="Helical" evidence="8">
    <location>
        <begin position="384"/>
        <end position="406"/>
    </location>
</feature>
<feature type="transmembrane region" description="Helical" evidence="8">
    <location>
        <begin position="64"/>
        <end position="82"/>
    </location>
</feature>
<dbReference type="PROSITE" id="PS50850">
    <property type="entry name" value="MFS"/>
    <property type="match status" value="1"/>
</dbReference>
<feature type="transmembrane region" description="Helical" evidence="8">
    <location>
        <begin position="223"/>
        <end position="246"/>
    </location>
</feature>
<feature type="transmembrane region" description="Helical" evidence="8">
    <location>
        <begin position="357"/>
        <end position="378"/>
    </location>
</feature>
<evidence type="ECO:0000256" key="2">
    <source>
        <dbReference type="ARBA" id="ARBA00022448"/>
    </source>
</evidence>
<feature type="transmembrane region" description="Helical" evidence="8">
    <location>
        <begin position="130"/>
        <end position="148"/>
    </location>
</feature>
<feature type="transmembrane region" description="Helical" evidence="8">
    <location>
        <begin position="190"/>
        <end position="211"/>
    </location>
</feature>
<feature type="transmembrane region" description="Helical" evidence="8">
    <location>
        <begin position="160"/>
        <end position="178"/>
    </location>
</feature>
<dbReference type="GO" id="GO:0016020">
    <property type="term" value="C:membrane"/>
    <property type="evidence" value="ECO:0007669"/>
    <property type="project" value="UniProtKB-SubCell"/>
</dbReference>
<keyword evidence="5 8" id="KW-0472">Membrane</keyword>
<reference evidence="10 11" key="1">
    <citation type="submission" date="2017-06" db="EMBL/GenBank/DDBJ databases">
        <title>Comparative genomic analysis of Ambrosia Fusariam Clade fungi.</title>
        <authorList>
            <person name="Stajich J.E."/>
            <person name="Carrillo J."/>
            <person name="Kijimoto T."/>
            <person name="Eskalen A."/>
            <person name="O'Donnell K."/>
            <person name="Kasson M."/>
        </authorList>
    </citation>
    <scope>NUCLEOTIDE SEQUENCE [LARGE SCALE GENOMIC DNA]</scope>
    <source>
        <strain evidence="10 11">UCR1854</strain>
    </source>
</reference>
<accession>A0A430M6Q0</accession>